<dbReference type="InterPro" id="IPR051685">
    <property type="entry name" value="Ycf3/AcsC/BcsC/TPR_MFPF"/>
</dbReference>
<dbReference type="Pfam" id="PF14559">
    <property type="entry name" value="TPR_19"/>
    <property type="match status" value="1"/>
</dbReference>
<feature type="compositionally biased region" description="Basic and acidic residues" evidence="5">
    <location>
        <begin position="713"/>
        <end position="723"/>
    </location>
</feature>
<dbReference type="PANTHER" id="PTHR44943">
    <property type="entry name" value="CELLULOSE SYNTHASE OPERON PROTEIN C"/>
    <property type="match status" value="1"/>
</dbReference>
<gene>
    <name evidence="6" type="ORF">P3T76_014732</name>
</gene>
<dbReference type="PANTHER" id="PTHR44943:SF8">
    <property type="entry name" value="TPR REPEAT-CONTAINING PROTEIN MJ0263"/>
    <property type="match status" value="1"/>
</dbReference>
<feature type="compositionally biased region" description="Polar residues" evidence="5">
    <location>
        <begin position="399"/>
        <end position="411"/>
    </location>
</feature>
<feature type="compositionally biased region" description="Basic residues" evidence="5">
    <location>
        <begin position="534"/>
        <end position="543"/>
    </location>
</feature>
<feature type="region of interest" description="Disordered" evidence="5">
    <location>
        <begin position="383"/>
        <end position="416"/>
    </location>
</feature>
<evidence type="ECO:0000256" key="3">
    <source>
        <dbReference type="PROSITE-ProRule" id="PRU00339"/>
    </source>
</evidence>
<dbReference type="AlphaFoldDB" id="A0AAD9G1E1"/>
<accession>A0AAD9G1E1</accession>
<feature type="compositionally biased region" description="Acidic residues" evidence="5">
    <location>
        <begin position="593"/>
        <end position="611"/>
    </location>
</feature>
<feature type="compositionally biased region" description="Basic and acidic residues" evidence="5">
    <location>
        <begin position="583"/>
        <end position="592"/>
    </location>
</feature>
<keyword evidence="4" id="KW-0175">Coiled coil</keyword>
<feature type="compositionally biased region" description="Polar residues" evidence="5">
    <location>
        <begin position="759"/>
        <end position="770"/>
    </location>
</feature>
<reference evidence="6" key="1">
    <citation type="submission" date="2023-08" db="EMBL/GenBank/DDBJ databases">
        <title>Reference Genome Resource for the Citrus Pathogen Phytophthora citrophthora.</title>
        <authorList>
            <person name="Moller H."/>
            <person name="Coetzee B."/>
            <person name="Rose L.J."/>
            <person name="Van Niekerk J.M."/>
        </authorList>
    </citation>
    <scope>NUCLEOTIDE SEQUENCE</scope>
    <source>
        <strain evidence="6">STE-U-9442</strain>
    </source>
</reference>
<keyword evidence="7" id="KW-1185">Reference proteome</keyword>
<organism evidence="6 7">
    <name type="scientific">Phytophthora citrophthora</name>
    <dbReference type="NCBI Taxonomy" id="4793"/>
    <lineage>
        <taxon>Eukaryota</taxon>
        <taxon>Sar</taxon>
        <taxon>Stramenopiles</taxon>
        <taxon>Oomycota</taxon>
        <taxon>Peronosporomycetes</taxon>
        <taxon>Peronosporales</taxon>
        <taxon>Peronosporaceae</taxon>
        <taxon>Phytophthora</taxon>
    </lineage>
</organism>
<dbReference type="InterPro" id="IPR019734">
    <property type="entry name" value="TPR_rpt"/>
</dbReference>
<dbReference type="Pfam" id="PF00612">
    <property type="entry name" value="IQ"/>
    <property type="match status" value="1"/>
</dbReference>
<dbReference type="PROSITE" id="PS50005">
    <property type="entry name" value="TPR"/>
    <property type="match status" value="2"/>
</dbReference>
<feature type="repeat" description="TPR" evidence="3">
    <location>
        <begin position="834"/>
        <end position="867"/>
    </location>
</feature>
<dbReference type="SUPFAM" id="SSF48452">
    <property type="entry name" value="TPR-like"/>
    <property type="match status" value="1"/>
</dbReference>
<dbReference type="Gene3D" id="1.25.40.10">
    <property type="entry name" value="Tetratricopeptide repeat domain"/>
    <property type="match status" value="1"/>
</dbReference>
<keyword evidence="1" id="KW-0677">Repeat</keyword>
<evidence type="ECO:0000313" key="7">
    <source>
        <dbReference type="Proteomes" id="UP001259832"/>
    </source>
</evidence>
<feature type="compositionally biased region" description="Basic and acidic residues" evidence="5">
    <location>
        <begin position="468"/>
        <end position="480"/>
    </location>
</feature>
<feature type="region of interest" description="Disordered" evidence="5">
    <location>
        <begin position="461"/>
        <end position="489"/>
    </location>
</feature>
<dbReference type="PROSITE" id="PS50293">
    <property type="entry name" value="TPR_REGION"/>
    <property type="match status" value="1"/>
</dbReference>
<feature type="repeat" description="TPR" evidence="3">
    <location>
        <begin position="868"/>
        <end position="901"/>
    </location>
</feature>
<evidence type="ECO:0000256" key="1">
    <source>
        <dbReference type="ARBA" id="ARBA00022737"/>
    </source>
</evidence>
<protein>
    <recommendedName>
        <fullName evidence="8">Tetratricopeptide repeat protein</fullName>
    </recommendedName>
</protein>
<dbReference type="SMART" id="SM00028">
    <property type="entry name" value="TPR"/>
    <property type="match status" value="3"/>
</dbReference>
<name>A0AAD9G1E1_9STRA</name>
<dbReference type="InterPro" id="IPR011990">
    <property type="entry name" value="TPR-like_helical_dom_sf"/>
</dbReference>
<evidence type="ECO:0008006" key="8">
    <source>
        <dbReference type="Google" id="ProtNLM"/>
    </source>
</evidence>
<dbReference type="InterPro" id="IPR000048">
    <property type="entry name" value="IQ_motif_EF-hand-BS"/>
</dbReference>
<sequence>MLNEGEETMMTRKSSQEIGSMIESLKEETEGQEEDDEVEGVSLAQELESTDTQTMTAIQPVSHIYPRQYLIRRSSSAVDRTPFPAPLEEKQGGGDMSLRPRFLQERSATIVHITHQTTDPSREPRSKASAFLMDVMAKSKVAGGSESRRSSLEPLRTGVTNTLHYAPQQGAERGVPLRMVGNSRRFRRQISTGSSKDLLGSTASEVARKRRVSASQEHMSAVVQALQANKQQMEQQLDILHSILRCINVNERDDDGKIPILKEMVDAGIIPELAGIMREFRFNTDLQVCVMSILSALAEESHVNAYMMSELHIERLLQKSAAVHASEDRIVLLASNLVHAIEDSKSTVNITAYKAEKAAKVRRQSASYTDMVVAAITAKTKSAPSPHVKSAPSRRINHHSLQTTEAQSRASIGSAGSERNALDGLSVMRKHQAFALDMAPPALSANYRLLFSQKLKRDEIPPLTTVEGENKKQSPTEKRVRPASSPVRRSLQLDLTSRSLTAAIYSGRSIFVEPSPLSKRLPYRGSFSAGGVRRKLSVPRNGRRPQTERLPPTLVSLDPIQPPAIPQVPTKSARTPESEENPNEEKSKRTSEDEGGEEESYEDDFDTTGEETEQKMHDRQERIRFGSDGDLLDLLLGSTEPTTVEMNAATTIQRHIRGVLVRRIYPKPRTKVSAHTTPRLKTPRIMKSVENRKRWPKREGSRKKRELPAPRVYQREKERELRSGKPMTSTLRAVGKQCDTKPTNQTKGFFGSQHRRNESNNQLHSPSKTTKVVVEPKHKNDDFEMVKAAPDPESLKVIQTLYAEGLQHHKENHLGLAIECYEKALGLPGGQEFASIYVNLGSALMTQNKVSEALESFQQAQRIQPNNVKAIYNNALALLHLDRLHEAQRLLRRTLELDPTHEKAATALSHLTGKDKPPGYH</sequence>
<keyword evidence="2 3" id="KW-0802">TPR repeat</keyword>
<dbReference type="EMBL" id="JASMQC010000045">
    <property type="protein sequence ID" value="KAK1929697.1"/>
    <property type="molecule type" value="Genomic_DNA"/>
</dbReference>
<comment type="caution">
    <text evidence="6">The sequence shown here is derived from an EMBL/GenBank/DDBJ whole genome shotgun (WGS) entry which is preliminary data.</text>
</comment>
<feature type="region of interest" description="Disordered" evidence="5">
    <location>
        <begin position="534"/>
        <end position="624"/>
    </location>
</feature>
<feature type="compositionally biased region" description="Basic and acidic residues" evidence="5">
    <location>
        <begin position="612"/>
        <end position="624"/>
    </location>
</feature>
<evidence type="ECO:0000256" key="2">
    <source>
        <dbReference type="ARBA" id="ARBA00022803"/>
    </source>
</evidence>
<feature type="region of interest" description="Disordered" evidence="5">
    <location>
        <begin position="692"/>
        <end position="771"/>
    </location>
</feature>
<evidence type="ECO:0000256" key="5">
    <source>
        <dbReference type="SAM" id="MobiDB-lite"/>
    </source>
</evidence>
<feature type="coiled-coil region" evidence="4">
    <location>
        <begin position="216"/>
        <end position="243"/>
    </location>
</feature>
<proteinExistence type="predicted"/>
<dbReference type="Proteomes" id="UP001259832">
    <property type="component" value="Unassembled WGS sequence"/>
</dbReference>
<evidence type="ECO:0000256" key="4">
    <source>
        <dbReference type="SAM" id="Coils"/>
    </source>
</evidence>
<feature type="region of interest" description="Disordered" evidence="5">
    <location>
        <begin position="1"/>
        <end position="37"/>
    </location>
</feature>
<evidence type="ECO:0000313" key="6">
    <source>
        <dbReference type="EMBL" id="KAK1929697.1"/>
    </source>
</evidence>
<dbReference type="PROSITE" id="PS50096">
    <property type="entry name" value="IQ"/>
    <property type="match status" value="1"/>
</dbReference>